<organism evidence="1">
    <name type="scientific">Anguilla anguilla</name>
    <name type="common">European freshwater eel</name>
    <name type="synonym">Muraena anguilla</name>
    <dbReference type="NCBI Taxonomy" id="7936"/>
    <lineage>
        <taxon>Eukaryota</taxon>
        <taxon>Metazoa</taxon>
        <taxon>Chordata</taxon>
        <taxon>Craniata</taxon>
        <taxon>Vertebrata</taxon>
        <taxon>Euteleostomi</taxon>
        <taxon>Actinopterygii</taxon>
        <taxon>Neopterygii</taxon>
        <taxon>Teleostei</taxon>
        <taxon>Anguilliformes</taxon>
        <taxon>Anguillidae</taxon>
        <taxon>Anguilla</taxon>
    </lineage>
</organism>
<name>A0A0E9VMN3_ANGAN</name>
<evidence type="ECO:0000313" key="1">
    <source>
        <dbReference type="EMBL" id="JAH79384.1"/>
    </source>
</evidence>
<protein>
    <submittedName>
        <fullName evidence="1">Uncharacterized protein</fullName>
    </submittedName>
</protein>
<reference evidence="1" key="2">
    <citation type="journal article" date="2015" name="Fish Shellfish Immunol.">
        <title>Early steps in the European eel (Anguilla anguilla)-Vibrio vulnificus interaction in the gills: Role of the RtxA13 toxin.</title>
        <authorList>
            <person name="Callol A."/>
            <person name="Pajuelo D."/>
            <person name="Ebbesson L."/>
            <person name="Teles M."/>
            <person name="MacKenzie S."/>
            <person name="Amaro C."/>
        </authorList>
    </citation>
    <scope>NUCLEOTIDE SEQUENCE</scope>
</reference>
<proteinExistence type="predicted"/>
<dbReference type="EMBL" id="GBXM01029193">
    <property type="protein sequence ID" value="JAH79384.1"/>
    <property type="molecule type" value="Transcribed_RNA"/>
</dbReference>
<accession>A0A0E9VMN3</accession>
<dbReference type="AlphaFoldDB" id="A0A0E9VMN3"/>
<sequence length="38" mass="4343">MQKMVSVGVNLVFSVTAKTEHLLLQSFSRLFQAHTHTR</sequence>
<reference evidence="1" key="1">
    <citation type="submission" date="2014-11" db="EMBL/GenBank/DDBJ databases">
        <authorList>
            <person name="Amaro Gonzalez C."/>
        </authorList>
    </citation>
    <scope>NUCLEOTIDE SEQUENCE</scope>
</reference>